<dbReference type="RefSeq" id="WP_104228424.1">
    <property type="nucleotide sequence ID" value="NZ_PSNW01000001.1"/>
</dbReference>
<organism evidence="1 2">
    <name type="scientific">Solimonas fluminis</name>
    <dbReference type="NCBI Taxonomy" id="2086571"/>
    <lineage>
        <taxon>Bacteria</taxon>
        <taxon>Pseudomonadati</taxon>
        <taxon>Pseudomonadota</taxon>
        <taxon>Gammaproteobacteria</taxon>
        <taxon>Nevskiales</taxon>
        <taxon>Nevskiaceae</taxon>
        <taxon>Solimonas</taxon>
    </lineage>
</organism>
<reference evidence="1 2" key="1">
    <citation type="submission" date="2018-02" db="EMBL/GenBank/DDBJ databases">
        <title>Genome sequencing of Solimonas sp. HR-BB.</title>
        <authorList>
            <person name="Lee Y."/>
            <person name="Jeon C.O."/>
        </authorList>
    </citation>
    <scope>NUCLEOTIDE SEQUENCE [LARGE SCALE GENOMIC DNA]</scope>
    <source>
        <strain evidence="1 2">HR-BB</strain>
    </source>
</reference>
<dbReference type="EMBL" id="PSNW01000001">
    <property type="protein sequence ID" value="PPE75458.1"/>
    <property type="molecule type" value="Genomic_DNA"/>
</dbReference>
<accession>A0A2S5TL22</accession>
<protein>
    <submittedName>
        <fullName evidence="1">Uncharacterized protein</fullName>
    </submittedName>
</protein>
<evidence type="ECO:0000313" key="2">
    <source>
        <dbReference type="Proteomes" id="UP000238220"/>
    </source>
</evidence>
<name>A0A2S5TL22_9GAMM</name>
<gene>
    <name evidence="1" type="ORF">C3942_00755</name>
</gene>
<evidence type="ECO:0000313" key="1">
    <source>
        <dbReference type="EMBL" id="PPE75458.1"/>
    </source>
</evidence>
<proteinExistence type="predicted"/>
<comment type="caution">
    <text evidence="1">The sequence shown here is derived from an EMBL/GenBank/DDBJ whole genome shotgun (WGS) entry which is preliminary data.</text>
</comment>
<dbReference type="Proteomes" id="UP000238220">
    <property type="component" value="Unassembled WGS sequence"/>
</dbReference>
<keyword evidence="2" id="KW-1185">Reference proteome</keyword>
<dbReference type="AlphaFoldDB" id="A0A2S5TL22"/>
<sequence length="84" mass="9320">MEEETTIHLAAQIIALKHTVIVCLGEIAKLRGGTIRDLHQRAVQDTTEDLESLLLGEKLAPQVTKVLDHLFAMGEFAAREGERE</sequence>